<dbReference type="InterPro" id="IPR012347">
    <property type="entry name" value="Ferritin-like"/>
</dbReference>
<dbReference type="Pfam" id="PF00210">
    <property type="entry name" value="Ferritin"/>
    <property type="match status" value="1"/>
</dbReference>
<dbReference type="Proteomes" id="UP000008957">
    <property type="component" value="Chromosome"/>
</dbReference>
<organism evidence="4 5">
    <name type="scientific">Fretibacterium fastidiosum</name>
    <dbReference type="NCBI Taxonomy" id="651822"/>
    <lineage>
        <taxon>Bacteria</taxon>
        <taxon>Thermotogati</taxon>
        <taxon>Synergistota</taxon>
        <taxon>Synergistia</taxon>
        <taxon>Synergistales</taxon>
        <taxon>Aminobacteriaceae</taxon>
        <taxon>Fretibacterium</taxon>
    </lineage>
</organism>
<dbReference type="PANTHER" id="PTHR42932:SF1">
    <property type="entry name" value="GENERAL STRESS PROTEIN 20U"/>
    <property type="match status" value="1"/>
</dbReference>
<accession>A0AB94IWR6</accession>
<protein>
    <submittedName>
        <fullName evidence="4">DNA-binding ferritin-like protein (Oxidative damage protectant)</fullName>
    </submittedName>
</protein>
<dbReference type="InterPro" id="IPR008331">
    <property type="entry name" value="Ferritin_DPS_dom"/>
</dbReference>
<dbReference type="PIRSF" id="PIRSF005900">
    <property type="entry name" value="Dps"/>
    <property type="match status" value="1"/>
</dbReference>
<dbReference type="InterPro" id="IPR002177">
    <property type="entry name" value="DPS_DNA-bd"/>
</dbReference>
<dbReference type="Gene3D" id="1.20.1260.10">
    <property type="match status" value="1"/>
</dbReference>
<sequence>MEAKMNALLSDLVFFYHKLQSYHWYISGPTFFQTHAKLEEYYDDIRPQIDEVAETMLMVGYRPVSTMAAFARHAKVKDASEGFVGDVKAVYASILGDFKHLLESVKAIKKDADASDNHLVSTKMDDFIESYSKAIWMISQASM</sequence>
<dbReference type="AlphaFoldDB" id="A0AB94IWR6"/>
<comment type="similarity">
    <text evidence="1 2">Belongs to the Dps family.</text>
</comment>
<feature type="domain" description="Ferritin/DPS" evidence="3">
    <location>
        <begin position="3"/>
        <end position="139"/>
    </location>
</feature>
<dbReference type="InterPro" id="IPR009078">
    <property type="entry name" value="Ferritin-like_SF"/>
</dbReference>
<dbReference type="PANTHER" id="PTHR42932">
    <property type="entry name" value="GENERAL STRESS PROTEIN 20U"/>
    <property type="match status" value="1"/>
</dbReference>
<evidence type="ECO:0000313" key="4">
    <source>
        <dbReference type="EMBL" id="CBL28177.1"/>
    </source>
</evidence>
<reference evidence="4 5" key="2">
    <citation type="submission" date="2010-03" db="EMBL/GenBank/DDBJ databases">
        <authorList>
            <person name="Pajon A."/>
        </authorList>
    </citation>
    <scope>NUCLEOTIDE SEQUENCE [LARGE SCALE GENOMIC DNA]</scope>
    <source>
        <strain evidence="4 5">SGP1</strain>
    </source>
</reference>
<evidence type="ECO:0000313" key="5">
    <source>
        <dbReference type="Proteomes" id="UP000008957"/>
    </source>
</evidence>
<dbReference type="KEGG" id="sbr:SY1_08960"/>
<dbReference type="SUPFAM" id="SSF47240">
    <property type="entry name" value="Ferritin-like"/>
    <property type="match status" value="1"/>
</dbReference>
<reference evidence="5" key="1">
    <citation type="submission" date="2010-03" db="EMBL/GenBank/DDBJ databases">
        <title>The genome sequence of Synergistetes sp. SGP1.</title>
        <authorList>
            <consortium name="metaHIT consortium -- http://www.metahit.eu/"/>
            <person name="Pajon A."/>
            <person name="Turner K."/>
            <person name="Parkhill J."/>
            <person name="Wade W."/>
            <person name="Vartoukian S."/>
        </authorList>
    </citation>
    <scope>NUCLEOTIDE SEQUENCE [LARGE SCALE GENOMIC DNA]</scope>
    <source>
        <strain evidence="5">SGP1</strain>
    </source>
</reference>
<dbReference type="GO" id="GO:0008199">
    <property type="term" value="F:ferric iron binding"/>
    <property type="evidence" value="ECO:0007669"/>
    <property type="project" value="InterPro"/>
</dbReference>
<evidence type="ECO:0000256" key="1">
    <source>
        <dbReference type="ARBA" id="ARBA00009497"/>
    </source>
</evidence>
<evidence type="ECO:0000256" key="2">
    <source>
        <dbReference type="RuleBase" id="RU003875"/>
    </source>
</evidence>
<dbReference type="RefSeq" id="WP_015556324.1">
    <property type="nucleotide sequence ID" value="NZ_OZ209244.1"/>
</dbReference>
<gene>
    <name evidence="4" type="ORF">SY1_08960</name>
</gene>
<name>A0AB94IWR6_9BACT</name>
<keyword evidence="5" id="KW-1185">Reference proteome</keyword>
<dbReference type="CDD" id="cd01043">
    <property type="entry name" value="DPS"/>
    <property type="match status" value="1"/>
</dbReference>
<evidence type="ECO:0000259" key="3">
    <source>
        <dbReference type="Pfam" id="PF00210"/>
    </source>
</evidence>
<dbReference type="PRINTS" id="PR01346">
    <property type="entry name" value="HELNAPAPROT"/>
</dbReference>
<dbReference type="EMBL" id="FP929056">
    <property type="protein sequence ID" value="CBL28177.1"/>
    <property type="molecule type" value="Genomic_DNA"/>
</dbReference>
<proteinExistence type="inferred from homology"/>